<name>A0A9Q0KP80_9MAGN</name>
<proteinExistence type="predicted"/>
<dbReference type="OrthoDB" id="122464at2759"/>
<evidence type="ECO:0008006" key="4">
    <source>
        <dbReference type="Google" id="ProtNLM"/>
    </source>
</evidence>
<reference evidence="2" key="1">
    <citation type="journal article" date="2023" name="Plant J.">
        <title>The genome of the king protea, Protea cynaroides.</title>
        <authorList>
            <person name="Chang J."/>
            <person name="Duong T.A."/>
            <person name="Schoeman C."/>
            <person name="Ma X."/>
            <person name="Roodt D."/>
            <person name="Barker N."/>
            <person name="Li Z."/>
            <person name="Van de Peer Y."/>
            <person name="Mizrachi E."/>
        </authorList>
    </citation>
    <scope>NUCLEOTIDE SEQUENCE</scope>
    <source>
        <tissue evidence="2">Young leaves</tissue>
    </source>
</reference>
<dbReference type="Proteomes" id="UP001141806">
    <property type="component" value="Unassembled WGS sequence"/>
</dbReference>
<sequence length="205" mass="23002">MEPEKDKQGAESPTESQQTVSDDDEIDYSVKPEFYDSDLDEKDELWVNKKRKGRTSDAVLSCPACFTTLCLECQRHEKYVTQYRAIFVVNCKIKREEILRQANRRQGKGKNQKDSGASEVGQAGGETFKPVCCLVCATEVGIIDEDEIHYDIQMVDEALAVQGDGFTEVKKKKGPGRPAADKGNKPEVPPSRLTRKEILRKKGSQ</sequence>
<dbReference type="EMBL" id="JAMYWD010000004">
    <property type="protein sequence ID" value="KAJ4973861.1"/>
    <property type="molecule type" value="Genomic_DNA"/>
</dbReference>
<evidence type="ECO:0000256" key="1">
    <source>
        <dbReference type="SAM" id="MobiDB-lite"/>
    </source>
</evidence>
<gene>
    <name evidence="2" type="ORF">NE237_007035</name>
</gene>
<evidence type="ECO:0000313" key="2">
    <source>
        <dbReference type="EMBL" id="KAJ4973861.1"/>
    </source>
</evidence>
<protein>
    <recommendedName>
        <fullName evidence="4">E2F-associated phosphoprotein</fullName>
    </recommendedName>
</protein>
<dbReference type="AlphaFoldDB" id="A0A9Q0KP80"/>
<evidence type="ECO:0000313" key="3">
    <source>
        <dbReference type="Proteomes" id="UP001141806"/>
    </source>
</evidence>
<dbReference type="InterPro" id="IPR019370">
    <property type="entry name" value="E2F-assoc_phosphoprotein"/>
</dbReference>
<dbReference type="PANTHER" id="PTHR15967">
    <property type="entry name" value="E2F-ASSOCIATED PHOSPHOPROTEIN"/>
    <property type="match status" value="1"/>
</dbReference>
<organism evidence="2 3">
    <name type="scientific">Protea cynaroides</name>
    <dbReference type="NCBI Taxonomy" id="273540"/>
    <lineage>
        <taxon>Eukaryota</taxon>
        <taxon>Viridiplantae</taxon>
        <taxon>Streptophyta</taxon>
        <taxon>Embryophyta</taxon>
        <taxon>Tracheophyta</taxon>
        <taxon>Spermatophyta</taxon>
        <taxon>Magnoliopsida</taxon>
        <taxon>Proteales</taxon>
        <taxon>Proteaceae</taxon>
        <taxon>Protea</taxon>
    </lineage>
</organism>
<dbReference type="PANTHER" id="PTHR15967:SF0">
    <property type="entry name" value="E2F-ASSOCIATED PHOSPHOPROTEIN"/>
    <property type="match status" value="1"/>
</dbReference>
<dbReference type="GO" id="GO:0005634">
    <property type="term" value="C:nucleus"/>
    <property type="evidence" value="ECO:0007669"/>
    <property type="project" value="TreeGrafter"/>
</dbReference>
<accession>A0A9Q0KP80</accession>
<dbReference type="Pfam" id="PF10238">
    <property type="entry name" value="Eapp_C"/>
    <property type="match status" value="1"/>
</dbReference>
<comment type="caution">
    <text evidence="2">The sequence shown here is derived from an EMBL/GenBank/DDBJ whole genome shotgun (WGS) entry which is preliminary data.</text>
</comment>
<feature type="region of interest" description="Disordered" evidence="1">
    <location>
        <begin position="1"/>
        <end position="35"/>
    </location>
</feature>
<feature type="region of interest" description="Disordered" evidence="1">
    <location>
        <begin position="166"/>
        <end position="205"/>
    </location>
</feature>
<keyword evidence="3" id="KW-1185">Reference proteome</keyword>
<feature type="compositionally biased region" description="Polar residues" evidence="1">
    <location>
        <begin position="11"/>
        <end position="20"/>
    </location>
</feature>